<dbReference type="RefSeq" id="WP_186446455.1">
    <property type="nucleotide sequence ID" value="NZ_VIVN01000005.1"/>
</dbReference>
<feature type="transmembrane region" description="Helical" evidence="1">
    <location>
        <begin position="31"/>
        <end position="52"/>
    </location>
</feature>
<evidence type="ECO:0000313" key="3">
    <source>
        <dbReference type="Proteomes" id="UP000319671"/>
    </source>
</evidence>
<name>A0A561DEW6_9BACI</name>
<keyword evidence="3" id="KW-1185">Reference proteome</keyword>
<dbReference type="Proteomes" id="UP000319671">
    <property type="component" value="Unassembled WGS sequence"/>
</dbReference>
<comment type="caution">
    <text evidence="2">The sequence shown here is derived from an EMBL/GenBank/DDBJ whole genome shotgun (WGS) entry which is preliminary data.</text>
</comment>
<keyword evidence="1" id="KW-1133">Transmembrane helix</keyword>
<proteinExistence type="predicted"/>
<gene>
    <name evidence="2" type="ORF">FB550_105276</name>
</gene>
<reference evidence="2 3" key="1">
    <citation type="submission" date="2019-06" db="EMBL/GenBank/DDBJ databases">
        <title>Sorghum-associated microbial communities from plants grown in Nebraska, USA.</title>
        <authorList>
            <person name="Schachtman D."/>
        </authorList>
    </citation>
    <scope>NUCLEOTIDE SEQUENCE [LARGE SCALE GENOMIC DNA]</scope>
    <source>
        <strain evidence="2 3">2482</strain>
    </source>
</reference>
<organism evidence="2 3">
    <name type="scientific">Neobacillus bataviensis</name>
    <dbReference type="NCBI Taxonomy" id="220685"/>
    <lineage>
        <taxon>Bacteria</taxon>
        <taxon>Bacillati</taxon>
        <taxon>Bacillota</taxon>
        <taxon>Bacilli</taxon>
        <taxon>Bacillales</taxon>
        <taxon>Bacillaceae</taxon>
        <taxon>Neobacillus</taxon>
    </lineage>
</organism>
<protein>
    <submittedName>
        <fullName evidence="2">Uncharacterized protein</fullName>
    </submittedName>
</protein>
<keyword evidence="1" id="KW-0472">Membrane</keyword>
<dbReference type="EMBL" id="VIVN01000005">
    <property type="protein sequence ID" value="TWE01907.1"/>
    <property type="molecule type" value="Genomic_DNA"/>
</dbReference>
<evidence type="ECO:0000256" key="1">
    <source>
        <dbReference type="SAM" id="Phobius"/>
    </source>
</evidence>
<dbReference type="AlphaFoldDB" id="A0A561DEW6"/>
<keyword evidence="1" id="KW-0812">Transmembrane</keyword>
<evidence type="ECO:0000313" key="2">
    <source>
        <dbReference type="EMBL" id="TWE01907.1"/>
    </source>
</evidence>
<accession>A0A561DEW6</accession>
<sequence length="56" mass="6696">MKKASFAMFGFPRLAKEAFKLAFFILFEPDLIIFILMIPHKWIQWSIAYLFLQTLI</sequence>